<comment type="caution">
    <text evidence="6">Lacks conserved residue(s) required for the propagation of feature annotation.</text>
</comment>
<dbReference type="SUPFAM" id="SSF53335">
    <property type="entry name" value="S-adenosyl-L-methionine-dependent methyltransferases"/>
    <property type="match status" value="1"/>
</dbReference>
<dbReference type="FunFam" id="3.40.50.150:FF:000041">
    <property type="entry name" value="Ribosomal RNA small subunit methyltransferase G"/>
    <property type="match status" value="1"/>
</dbReference>
<dbReference type="PANTHER" id="PTHR31760">
    <property type="entry name" value="S-ADENOSYL-L-METHIONINE-DEPENDENT METHYLTRANSFERASES SUPERFAMILY PROTEIN"/>
    <property type="match status" value="1"/>
</dbReference>
<name>A0AAE3AZA5_9FIRM</name>
<evidence type="ECO:0000313" key="7">
    <source>
        <dbReference type="EMBL" id="MCC2168638.1"/>
    </source>
</evidence>
<comment type="subcellular location">
    <subcellularLocation>
        <location evidence="6">Cytoplasm</location>
    </subcellularLocation>
</comment>
<feature type="binding site" evidence="6">
    <location>
        <position position="147"/>
    </location>
    <ligand>
        <name>S-adenosyl-L-methionine</name>
        <dbReference type="ChEBI" id="CHEBI:59789"/>
    </ligand>
</feature>
<feature type="binding site" evidence="6">
    <location>
        <begin position="128"/>
        <end position="129"/>
    </location>
    <ligand>
        <name>S-adenosyl-L-methionine</name>
        <dbReference type="ChEBI" id="CHEBI:59789"/>
    </ligand>
</feature>
<feature type="binding site" evidence="6">
    <location>
        <position position="82"/>
    </location>
    <ligand>
        <name>S-adenosyl-L-methionine</name>
        <dbReference type="ChEBI" id="CHEBI:59789"/>
    </ligand>
</feature>
<dbReference type="NCBIfam" id="TIGR00138">
    <property type="entry name" value="rsmG_gidB"/>
    <property type="match status" value="1"/>
</dbReference>
<evidence type="ECO:0000256" key="4">
    <source>
        <dbReference type="ARBA" id="ARBA00022679"/>
    </source>
</evidence>
<dbReference type="AlphaFoldDB" id="A0AAE3AZA5"/>
<evidence type="ECO:0000256" key="5">
    <source>
        <dbReference type="ARBA" id="ARBA00022691"/>
    </source>
</evidence>
<dbReference type="HAMAP" id="MF_00074">
    <property type="entry name" value="16SrRNA_methyltr_G"/>
    <property type="match status" value="1"/>
</dbReference>
<dbReference type="EMBL" id="JAJEQF010000042">
    <property type="protein sequence ID" value="MCC2168638.1"/>
    <property type="molecule type" value="Genomic_DNA"/>
</dbReference>
<evidence type="ECO:0000313" key="8">
    <source>
        <dbReference type="Proteomes" id="UP001199355"/>
    </source>
</evidence>
<comment type="caution">
    <text evidence="7">The sequence shown here is derived from an EMBL/GenBank/DDBJ whole genome shotgun (WGS) entry which is preliminary data.</text>
</comment>
<organism evidence="7 8">
    <name type="scientific">Gallintestinimicrobium propionicum</name>
    <dbReference type="NCBI Taxonomy" id="2981770"/>
    <lineage>
        <taxon>Bacteria</taxon>
        <taxon>Bacillati</taxon>
        <taxon>Bacillota</taxon>
        <taxon>Clostridia</taxon>
        <taxon>Lachnospirales</taxon>
        <taxon>Lachnospiraceae</taxon>
        <taxon>Gallintestinimicrobium</taxon>
    </lineage>
</organism>
<proteinExistence type="inferred from homology"/>
<keyword evidence="4 6" id="KW-0808">Transferase</keyword>
<dbReference type="GO" id="GO:0070043">
    <property type="term" value="F:rRNA (guanine-N7-)-methyltransferase activity"/>
    <property type="evidence" value="ECO:0007669"/>
    <property type="project" value="UniProtKB-UniRule"/>
</dbReference>
<dbReference type="CDD" id="cd02440">
    <property type="entry name" value="AdoMet_MTases"/>
    <property type="match status" value="1"/>
</dbReference>
<evidence type="ECO:0000256" key="3">
    <source>
        <dbReference type="ARBA" id="ARBA00022603"/>
    </source>
</evidence>
<keyword evidence="2 6" id="KW-0698">rRNA processing</keyword>
<dbReference type="Proteomes" id="UP001199355">
    <property type="component" value="Unassembled WGS sequence"/>
</dbReference>
<sequence>MDQFENELKELRIVLSDVQKQQFEEYYKLLVEWNEVMNLTAITDYKDVMKKHFFDSLTVVRAYPEILTEAVSVIDIGTGAGFPGIPLKIAFPQIRLTLLDSLQKRLKFLQEVSDKLELGEIQMLHGRAEDYAKQPEFREHFDLCVSRAVANLSTLSELCLPYVKENGKFIPYKAEKAEAEIEAAQKAVDLLGGEISDKIEFQLPGGDMGRTLVVIDKIKKTPKKYPRKAGTPAKMPIV</sequence>
<dbReference type="InterPro" id="IPR029063">
    <property type="entry name" value="SAM-dependent_MTases_sf"/>
</dbReference>
<comment type="similarity">
    <text evidence="6">Belongs to the methyltransferase superfamily. RNA methyltransferase RsmG family.</text>
</comment>
<dbReference type="PIRSF" id="PIRSF003078">
    <property type="entry name" value="GidB"/>
    <property type="match status" value="1"/>
</dbReference>
<dbReference type="GO" id="GO:0005829">
    <property type="term" value="C:cytosol"/>
    <property type="evidence" value="ECO:0007669"/>
    <property type="project" value="TreeGrafter"/>
</dbReference>
<evidence type="ECO:0000256" key="2">
    <source>
        <dbReference type="ARBA" id="ARBA00022552"/>
    </source>
</evidence>
<dbReference type="EC" id="2.1.1.-" evidence="6"/>
<gene>
    <name evidence="6 7" type="primary">rsmG</name>
    <name evidence="7" type="ORF">LKD45_13210</name>
</gene>
<reference evidence="7 8" key="1">
    <citation type="submission" date="2021-10" db="EMBL/GenBank/DDBJ databases">
        <title>Anaerobic single-cell dispensing facilitates the cultivation of human gut bacteria.</title>
        <authorList>
            <person name="Afrizal A."/>
        </authorList>
    </citation>
    <scope>NUCLEOTIDE SEQUENCE [LARGE SCALE GENOMIC DNA]</scope>
    <source>
        <strain evidence="7 8">CLA-AA-H244</strain>
    </source>
</reference>
<dbReference type="Pfam" id="PF02527">
    <property type="entry name" value="GidB"/>
    <property type="match status" value="1"/>
</dbReference>
<keyword evidence="3 6" id="KW-0489">Methyltransferase</keyword>
<keyword evidence="8" id="KW-1185">Reference proteome</keyword>
<dbReference type="PANTHER" id="PTHR31760:SF0">
    <property type="entry name" value="S-ADENOSYL-L-METHIONINE-DEPENDENT METHYLTRANSFERASES SUPERFAMILY PROTEIN"/>
    <property type="match status" value="1"/>
</dbReference>
<comment type="function">
    <text evidence="6">Specifically methylates the N7 position of a guanine in 16S rRNA.</text>
</comment>
<keyword evidence="5 6" id="KW-0949">S-adenosyl-L-methionine</keyword>
<accession>A0AAE3AZA5</accession>
<evidence type="ECO:0000256" key="6">
    <source>
        <dbReference type="HAMAP-Rule" id="MF_00074"/>
    </source>
</evidence>
<keyword evidence="1 6" id="KW-0963">Cytoplasm</keyword>
<dbReference type="Gene3D" id="3.40.50.150">
    <property type="entry name" value="Vaccinia Virus protein VP39"/>
    <property type="match status" value="1"/>
</dbReference>
<feature type="binding site" evidence="6">
    <location>
        <position position="77"/>
    </location>
    <ligand>
        <name>S-adenosyl-L-methionine</name>
        <dbReference type="ChEBI" id="CHEBI:59789"/>
    </ligand>
</feature>
<protein>
    <recommendedName>
        <fullName evidence="6">Ribosomal RNA small subunit methyltransferase G</fullName>
        <ecNumber evidence="6">2.1.1.-</ecNumber>
    </recommendedName>
    <alternativeName>
        <fullName evidence="6">16S rRNA 7-methylguanosine methyltransferase</fullName>
        <shortName evidence="6">16S rRNA m7G methyltransferase</shortName>
    </alternativeName>
</protein>
<evidence type="ECO:0000256" key="1">
    <source>
        <dbReference type="ARBA" id="ARBA00022490"/>
    </source>
</evidence>
<dbReference type="InterPro" id="IPR003682">
    <property type="entry name" value="rRNA_ssu_MeTfrase_G"/>
</dbReference>